<comment type="caution">
    <text evidence="1">The sequence shown here is derived from an EMBL/GenBank/DDBJ whole genome shotgun (WGS) entry which is preliminary data.</text>
</comment>
<reference evidence="1 2" key="1">
    <citation type="submission" date="2024-06" db="EMBL/GenBank/DDBJ databases">
        <title>A chromosome level genome sequence of Diviner's sage (Salvia divinorum).</title>
        <authorList>
            <person name="Ford S.A."/>
            <person name="Ro D.-K."/>
            <person name="Ness R.W."/>
            <person name="Phillips M.A."/>
        </authorList>
    </citation>
    <scope>NUCLEOTIDE SEQUENCE [LARGE SCALE GENOMIC DNA]</scope>
    <source>
        <strain evidence="1">SAF-2024a</strain>
        <tissue evidence="1">Leaf</tissue>
    </source>
</reference>
<proteinExistence type="predicted"/>
<sequence>MQIRPLQQQSPVIFIGAFHSESLLQKQSLSIISWLMNKRFKFCRSLTPCSLTHRITLRMSKTTEVEGSSSQSIHDHQCSTISIHDHQCSTIIYHLRSKWLISRIEMRHLL</sequence>
<protein>
    <submittedName>
        <fullName evidence="1">Uncharacterized protein</fullName>
    </submittedName>
</protein>
<name>A0ABD1FHE9_SALDI</name>
<accession>A0ABD1FHE9</accession>
<dbReference type="Proteomes" id="UP001567538">
    <property type="component" value="Unassembled WGS sequence"/>
</dbReference>
<dbReference type="EMBL" id="JBEAFC010000015">
    <property type="protein sequence ID" value="KAL1531268.1"/>
    <property type="molecule type" value="Genomic_DNA"/>
</dbReference>
<evidence type="ECO:0000313" key="1">
    <source>
        <dbReference type="EMBL" id="KAL1531268.1"/>
    </source>
</evidence>
<keyword evidence="2" id="KW-1185">Reference proteome</keyword>
<organism evidence="1 2">
    <name type="scientific">Salvia divinorum</name>
    <name type="common">Maria pastora</name>
    <name type="synonym">Diviner's sage</name>
    <dbReference type="NCBI Taxonomy" id="28513"/>
    <lineage>
        <taxon>Eukaryota</taxon>
        <taxon>Viridiplantae</taxon>
        <taxon>Streptophyta</taxon>
        <taxon>Embryophyta</taxon>
        <taxon>Tracheophyta</taxon>
        <taxon>Spermatophyta</taxon>
        <taxon>Magnoliopsida</taxon>
        <taxon>eudicotyledons</taxon>
        <taxon>Gunneridae</taxon>
        <taxon>Pentapetalae</taxon>
        <taxon>asterids</taxon>
        <taxon>lamiids</taxon>
        <taxon>Lamiales</taxon>
        <taxon>Lamiaceae</taxon>
        <taxon>Nepetoideae</taxon>
        <taxon>Mentheae</taxon>
        <taxon>Salviinae</taxon>
        <taxon>Salvia</taxon>
        <taxon>Salvia subgen. Calosphace</taxon>
    </lineage>
</organism>
<gene>
    <name evidence="1" type="ORF">AAHA92_33966</name>
</gene>
<evidence type="ECO:0000313" key="2">
    <source>
        <dbReference type="Proteomes" id="UP001567538"/>
    </source>
</evidence>
<dbReference type="AlphaFoldDB" id="A0ABD1FHE9"/>